<dbReference type="STRING" id="1127673.GLIP_1156"/>
<comment type="caution">
    <text evidence="3">The sequence shown here is derived from an EMBL/GenBank/DDBJ whole genome shotgun (WGS) entry which is preliminary data.</text>
</comment>
<keyword evidence="4" id="KW-1185">Reference proteome</keyword>
<feature type="region of interest" description="Disordered" evidence="1">
    <location>
        <begin position="38"/>
        <end position="57"/>
    </location>
</feature>
<proteinExistence type="predicted"/>
<organism evidence="3 4">
    <name type="scientific">Aliiglaciecola lipolytica E3</name>
    <dbReference type="NCBI Taxonomy" id="1127673"/>
    <lineage>
        <taxon>Bacteria</taxon>
        <taxon>Pseudomonadati</taxon>
        <taxon>Pseudomonadota</taxon>
        <taxon>Gammaproteobacteria</taxon>
        <taxon>Alteromonadales</taxon>
        <taxon>Alteromonadaceae</taxon>
        <taxon>Aliiglaciecola</taxon>
    </lineage>
</organism>
<gene>
    <name evidence="3" type="ORF">GLIP_1156</name>
</gene>
<keyword evidence="2" id="KW-0732">Signal</keyword>
<feature type="chain" id="PRO_5003897069" description="Lipoprotein" evidence="2">
    <location>
        <begin position="29"/>
        <end position="71"/>
    </location>
</feature>
<dbReference type="AlphaFoldDB" id="K6Y6H1"/>
<sequence>MKLNNRLSTFMSLLYVVLCLLLVNGCKSTDNSNEVEECETEKPQNCDSSDEADRGYDPCLVNQKLPVCNTE</sequence>
<evidence type="ECO:0000256" key="2">
    <source>
        <dbReference type="SAM" id="SignalP"/>
    </source>
</evidence>
<dbReference type="Proteomes" id="UP000006334">
    <property type="component" value="Unassembled WGS sequence"/>
</dbReference>
<evidence type="ECO:0000313" key="3">
    <source>
        <dbReference type="EMBL" id="GAC13797.1"/>
    </source>
</evidence>
<accession>K6Y6H1</accession>
<dbReference type="EMBL" id="BAEN01000022">
    <property type="protein sequence ID" value="GAC13797.1"/>
    <property type="molecule type" value="Genomic_DNA"/>
</dbReference>
<reference evidence="3 4" key="1">
    <citation type="journal article" date="2017" name="Antonie Van Leeuwenhoek">
        <title>Rhizobium rhizosphaerae sp. nov., a novel species isolated from rice rhizosphere.</title>
        <authorList>
            <person name="Zhao J.J."/>
            <person name="Zhang J."/>
            <person name="Zhang R.J."/>
            <person name="Zhang C.W."/>
            <person name="Yin H.Q."/>
            <person name="Zhang X.X."/>
        </authorList>
    </citation>
    <scope>NUCLEOTIDE SEQUENCE [LARGE SCALE GENOMIC DNA]</scope>
    <source>
        <strain evidence="3 4">E3</strain>
    </source>
</reference>
<evidence type="ECO:0008006" key="5">
    <source>
        <dbReference type="Google" id="ProtNLM"/>
    </source>
</evidence>
<feature type="signal peptide" evidence="2">
    <location>
        <begin position="1"/>
        <end position="28"/>
    </location>
</feature>
<evidence type="ECO:0000313" key="4">
    <source>
        <dbReference type="Proteomes" id="UP000006334"/>
    </source>
</evidence>
<protein>
    <recommendedName>
        <fullName evidence="5">Lipoprotein</fullName>
    </recommendedName>
</protein>
<name>K6Y6H1_9ALTE</name>
<evidence type="ECO:0000256" key="1">
    <source>
        <dbReference type="SAM" id="MobiDB-lite"/>
    </source>
</evidence>